<dbReference type="InterPro" id="IPR037165">
    <property type="entry name" value="AldOxase/xan_DH_Mopterin-bd_sf"/>
</dbReference>
<proteinExistence type="predicted"/>
<dbReference type="Gene3D" id="3.30.365.10">
    <property type="entry name" value="Aldehyde oxidase/xanthine dehydrogenase, molybdopterin binding domain"/>
    <property type="match status" value="4"/>
</dbReference>
<dbReference type="Pfam" id="PF02738">
    <property type="entry name" value="MoCoBD_1"/>
    <property type="match status" value="1"/>
</dbReference>
<dbReference type="RefSeq" id="WP_378249402.1">
    <property type="nucleotide sequence ID" value="NZ_JBHSKF010000011.1"/>
</dbReference>
<keyword evidence="3" id="KW-1185">Reference proteome</keyword>
<dbReference type="EMBL" id="JBHSKF010000011">
    <property type="protein sequence ID" value="MFC5289558.1"/>
    <property type="molecule type" value="Genomic_DNA"/>
</dbReference>
<gene>
    <name evidence="2" type="ORF">ACFPM7_21095</name>
</gene>
<dbReference type="InterPro" id="IPR012368">
    <property type="entry name" value="OxRdtase_Mopterin-bd_su_IorB"/>
</dbReference>
<feature type="domain" description="Aldehyde oxidase/xanthine dehydrogenase a/b hammerhead" evidence="1">
    <location>
        <begin position="193"/>
        <end position="277"/>
    </location>
</feature>
<dbReference type="PROSITE" id="PS51318">
    <property type="entry name" value="TAT"/>
    <property type="match status" value="1"/>
</dbReference>
<protein>
    <submittedName>
        <fullName evidence="2">Molybdopterin cofactor-binding domain-containing protein</fullName>
    </submittedName>
</protein>
<dbReference type="SMART" id="SM01008">
    <property type="entry name" value="Ald_Xan_dh_C"/>
    <property type="match status" value="1"/>
</dbReference>
<dbReference type="InterPro" id="IPR006311">
    <property type="entry name" value="TAT_signal"/>
</dbReference>
<accession>A0ABW0ET74</accession>
<dbReference type="PIRSF" id="PIRSF036389">
    <property type="entry name" value="IOR_B"/>
    <property type="match status" value="1"/>
</dbReference>
<evidence type="ECO:0000313" key="2">
    <source>
        <dbReference type="EMBL" id="MFC5289558.1"/>
    </source>
</evidence>
<dbReference type="InterPro" id="IPR046867">
    <property type="entry name" value="AldOxase/xan_DH_MoCoBD2"/>
</dbReference>
<name>A0ABW0ET74_9PSEU</name>
<organism evidence="2 3">
    <name type="scientific">Actinokineospora guangxiensis</name>
    <dbReference type="NCBI Taxonomy" id="1490288"/>
    <lineage>
        <taxon>Bacteria</taxon>
        <taxon>Bacillati</taxon>
        <taxon>Actinomycetota</taxon>
        <taxon>Actinomycetes</taxon>
        <taxon>Pseudonocardiales</taxon>
        <taxon>Pseudonocardiaceae</taxon>
        <taxon>Actinokineospora</taxon>
    </lineage>
</organism>
<comment type="caution">
    <text evidence="2">The sequence shown here is derived from an EMBL/GenBank/DDBJ whole genome shotgun (WGS) entry which is preliminary data.</text>
</comment>
<dbReference type="Proteomes" id="UP001596157">
    <property type="component" value="Unassembled WGS sequence"/>
</dbReference>
<reference evidence="3" key="1">
    <citation type="journal article" date="2019" name="Int. J. Syst. Evol. Microbiol.">
        <title>The Global Catalogue of Microorganisms (GCM) 10K type strain sequencing project: providing services to taxonomists for standard genome sequencing and annotation.</title>
        <authorList>
            <consortium name="The Broad Institute Genomics Platform"/>
            <consortium name="The Broad Institute Genome Sequencing Center for Infectious Disease"/>
            <person name="Wu L."/>
            <person name="Ma J."/>
        </authorList>
    </citation>
    <scope>NUCLEOTIDE SEQUENCE [LARGE SCALE GENOMIC DNA]</scope>
    <source>
        <strain evidence="3">CCUG 59778</strain>
    </source>
</reference>
<dbReference type="SUPFAM" id="SSF56003">
    <property type="entry name" value="Molybdenum cofactor-binding domain"/>
    <property type="match status" value="2"/>
</dbReference>
<evidence type="ECO:0000259" key="1">
    <source>
        <dbReference type="SMART" id="SM01008"/>
    </source>
</evidence>
<dbReference type="Pfam" id="PF20256">
    <property type="entry name" value="MoCoBD_2"/>
    <property type="match status" value="2"/>
</dbReference>
<evidence type="ECO:0000313" key="3">
    <source>
        <dbReference type="Proteomes" id="UP001596157"/>
    </source>
</evidence>
<dbReference type="InterPro" id="IPR000674">
    <property type="entry name" value="Ald_Oxase/Xan_DH_a/b"/>
</dbReference>
<sequence>MDRRTFLTALGAGTLVVAVPVPALAGARSAEWVPSVYLRLDSGGAVTVTVPRPDTGQGVRTVVAMLVAEELAVDLTAIDVEQAEGDTAKYGQQMVANSLSVRALENPVRQAAATARALLVAAAARRWGVPAAQCRARDGEVRHPRRGRLPYAALVGEAAAIDPGTVEVELTPRARWRVLGGGAGRVDARDIVTGRARYGIDTAPPGVLTAVLARPPWIGATVASFDDTAATAVPGVVAVAAIGPRTGAQGGVAVIATATGAALRGREALTVQWTGGAPTADSRRWLDDLAARLPEPEDLGPSVVQAEYRLPMLAHAPMEPMNATAHWRPDGLDVWAPTQDPGGLRTLLSRLFAVPESTVAVHATLSGGAFGRRIEPDFVSEAVECSRVAGRPVKVLWTRAEDTQHDSYRPLSVHRMRAVVGRDGIPVRRAHDVATWPLSVAPFFNNPDLVLASGDHFPYTVEGRARVALSPSPLRTGFWRSVYAGPFVFAEEAFLSSLADTARIGQVALRRRLLPTGGRLRRVLDVAAARSRPRSGRLHEGVACHLDYGSAIAVIAHAERTRTGPRLRRVTAAVDVGAALHPSGVRAQVEGGVVDALSTVLGAQITVREGRVAQSSFADYGWARIDDVPPIDVHIVETDHPVGGLGELAYPPATAAIACALARAGRTTLTGLPALGVPG</sequence>
<dbReference type="Gene3D" id="3.90.1170.50">
    <property type="entry name" value="Aldehyde oxidase/xanthine dehydrogenase, a/b hammerhead"/>
    <property type="match status" value="1"/>
</dbReference>
<dbReference type="PANTHER" id="PTHR47495">
    <property type="entry name" value="ALDEHYDE DEHYDROGENASE"/>
    <property type="match status" value="1"/>
</dbReference>
<dbReference type="PANTHER" id="PTHR47495:SF1">
    <property type="entry name" value="BLL3820 PROTEIN"/>
    <property type="match status" value="1"/>
</dbReference>
<dbReference type="InterPro" id="IPR052516">
    <property type="entry name" value="N-heterocyclic_Hydroxylase"/>
</dbReference>
<dbReference type="InterPro" id="IPR008274">
    <property type="entry name" value="AldOxase/xan_DH_MoCoBD1"/>
</dbReference>